<feature type="compositionally biased region" description="Low complexity" evidence="1">
    <location>
        <begin position="93"/>
        <end position="114"/>
    </location>
</feature>
<accession>A0A8J4GPT6</accession>
<dbReference type="EMBL" id="BNCQ01000036">
    <property type="protein sequence ID" value="GIM10923.1"/>
    <property type="molecule type" value="Genomic_DNA"/>
</dbReference>
<dbReference type="Proteomes" id="UP000722791">
    <property type="component" value="Unassembled WGS sequence"/>
</dbReference>
<evidence type="ECO:0000256" key="1">
    <source>
        <dbReference type="SAM" id="MobiDB-lite"/>
    </source>
</evidence>
<gene>
    <name evidence="2" type="ORF">Vretimale_14521</name>
</gene>
<comment type="caution">
    <text evidence="2">The sequence shown here is derived from an EMBL/GenBank/DDBJ whole genome shotgun (WGS) entry which is preliminary data.</text>
</comment>
<sequence>RPNLASETLFVAPPHHHPTTVHCASCPAAAVPLSEITHTTQTHKRLPDPTLLCPGLGSLFPSHLNSLRNHSGTTVSLSPAMDSTSAADRFSPLRRAATSLESSSRSTSASGHSETTSRRTPSGTNATTLSAPPT</sequence>
<evidence type="ECO:0000313" key="2">
    <source>
        <dbReference type="EMBL" id="GIM10923.1"/>
    </source>
</evidence>
<feature type="compositionally biased region" description="Polar residues" evidence="1">
    <location>
        <begin position="71"/>
        <end position="86"/>
    </location>
</feature>
<organism evidence="2 3">
    <name type="scientific">Volvox reticuliferus</name>
    <dbReference type="NCBI Taxonomy" id="1737510"/>
    <lineage>
        <taxon>Eukaryota</taxon>
        <taxon>Viridiplantae</taxon>
        <taxon>Chlorophyta</taxon>
        <taxon>core chlorophytes</taxon>
        <taxon>Chlorophyceae</taxon>
        <taxon>CS clade</taxon>
        <taxon>Chlamydomonadales</taxon>
        <taxon>Volvocaceae</taxon>
        <taxon>Volvox</taxon>
    </lineage>
</organism>
<protein>
    <submittedName>
        <fullName evidence="2">Uncharacterized protein</fullName>
    </submittedName>
</protein>
<reference evidence="2" key="1">
    <citation type="journal article" date="2021" name="Proc. Natl. Acad. Sci. U.S.A.">
        <title>Three genomes in the algal genus Volvox reveal the fate of a haploid sex-determining region after a transition to homothallism.</title>
        <authorList>
            <person name="Yamamoto K."/>
            <person name="Hamaji T."/>
            <person name="Kawai-Toyooka H."/>
            <person name="Matsuzaki R."/>
            <person name="Takahashi F."/>
            <person name="Nishimura Y."/>
            <person name="Kawachi M."/>
            <person name="Noguchi H."/>
            <person name="Minakuchi Y."/>
            <person name="Umen J.G."/>
            <person name="Toyoda A."/>
            <person name="Nozaki H."/>
        </authorList>
    </citation>
    <scope>NUCLEOTIDE SEQUENCE</scope>
    <source>
        <strain evidence="2">NIES-3785</strain>
    </source>
</reference>
<proteinExistence type="predicted"/>
<feature type="region of interest" description="Disordered" evidence="1">
    <location>
        <begin position="71"/>
        <end position="134"/>
    </location>
</feature>
<feature type="non-terminal residue" evidence="2">
    <location>
        <position position="1"/>
    </location>
</feature>
<feature type="compositionally biased region" description="Polar residues" evidence="1">
    <location>
        <begin position="118"/>
        <end position="134"/>
    </location>
</feature>
<name>A0A8J4GPT6_9CHLO</name>
<dbReference type="AlphaFoldDB" id="A0A8J4GPT6"/>
<evidence type="ECO:0000313" key="3">
    <source>
        <dbReference type="Proteomes" id="UP000722791"/>
    </source>
</evidence>